<comment type="caution">
    <text evidence="2">The sequence shown here is derived from an EMBL/GenBank/DDBJ whole genome shotgun (WGS) entry which is preliminary data.</text>
</comment>
<dbReference type="Gene3D" id="1.25.40.10">
    <property type="entry name" value="Tetratricopeptide repeat domain"/>
    <property type="match status" value="1"/>
</dbReference>
<dbReference type="SMART" id="SM00028">
    <property type="entry name" value="TPR"/>
    <property type="match status" value="2"/>
</dbReference>
<evidence type="ECO:0000313" key="2">
    <source>
        <dbReference type="EMBL" id="RCK79561.1"/>
    </source>
</evidence>
<organism evidence="2 3">
    <name type="scientific">Candidatus Ozemobacter sibiricus</name>
    <dbReference type="NCBI Taxonomy" id="2268124"/>
    <lineage>
        <taxon>Bacteria</taxon>
        <taxon>Candidatus Ozemobacteria</taxon>
        <taxon>Candidatus Ozemobacterales</taxon>
        <taxon>Candidatus Ozemobacteraceae</taxon>
        <taxon>Candidatus Ozemobacter</taxon>
    </lineage>
</organism>
<reference evidence="2 3" key="1">
    <citation type="submission" date="2018-05" db="EMBL/GenBank/DDBJ databases">
        <title>A metagenomic window into the 2 km-deep terrestrial subsurface aquifer revealed taxonomically and functionally diverse microbial community comprising novel uncultured bacterial lineages.</title>
        <authorList>
            <person name="Kadnikov V.V."/>
            <person name="Mardanov A.V."/>
            <person name="Beletsky A.V."/>
            <person name="Banks D."/>
            <person name="Pimenov N.V."/>
            <person name="Frank Y.A."/>
            <person name="Karnachuk O.V."/>
            <person name="Ravin N.V."/>
        </authorList>
    </citation>
    <scope>NUCLEOTIDE SEQUENCE [LARGE SCALE GENOMIC DNA]</scope>
    <source>
        <strain evidence="2">BY5</strain>
    </source>
</reference>
<gene>
    <name evidence="2" type="ORF">OZSIB_4315</name>
</gene>
<dbReference type="InterPro" id="IPR011990">
    <property type="entry name" value="TPR-like_helical_dom_sf"/>
</dbReference>
<protein>
    <submittedName>
        <fullName evidence="2">TPR repeat</fullName>
    </submittedName>
</protein>
<dbReference type="Pfam" id="PF13432">
    <property type="entry name" value="TPR_16"/>
    <property type="match status" value="1"/>
</dbReference>
<proteinExistence type="predicted"/>
<dbReference type="PROSITE" id="PS50293">
    <property type="entry name" value="TPR_REGION"/>
    <property type="match status" value="1"/>
</dbReference>
<dbReference type="PANTHER" id="PTHR44998">
    <property type="match status" value="1"/>
</dbReference>
<dbReference type="AlphaFoldDB" id="A0A367ZQD1"/>
<accession>A0A367ZQD1</accession>
<evidence type="ECO:0000256" key="1">
    <source>
        <dbReference type="PROSITE-ProRule" id="PRU00339"/>
    </source>
</evidence>
<dbReference type="PROSITE" id="PS50005">
    <property type="entry name" value="TPR"/>
    <property type="match status" value="1"/>
</dbReference>
<sequence>MERDQERFESEGMRHFQRGLDLEAAGRVSEAIAAYQEAVRVCPVLPQAHFNLGVALAMQGQTDEAIRAWQRAVWLKPEYMNDLMEALDLDHELRETVVNPGYGSPPPSRHLSLFGMKHGGIA</sequence>
<dbReference type="EMBL" id="QOQW01000012">
    <property type="protein sequence ID" value="RCK79561.1"/>
    <property type="molecule type" value="Genomic_DNA"/>
</dbReference>
<evidence type="ECO:0000313" key="3">
    <source>
        <dbReference type="Proteomes" id="UP000252355"/>
    </source>
</evidence>
<dbReference type="SUPFAM" id="SSF48452">
    <property type="entry name" value="TPR-like"/>
    <property type="match status" value="1"/>
</dbReference>
<dbReference type="PANTHER" id="PTHR44998:SF1">
    <property type="entry name" value="UDP-N-ACETYLGLUCOSAMINE--PEPTIDE N-ACETYLGLUCOSAMINYLTRANSFERASE 110 KDA SUBUNIT"/>
    <property type="match status" value="1"/>
</dbReference>
<keyword evidence="1" id="KW-0802">TPR repeat</keyword>
<feature type="repeat" description="TPR" evidence="1">
    <location>
        <begin position="46"/>
        <end position="79"/>
    </location>
</feature>
<dbReference type="Proteomes" id="UP000252355">
    <property type="component" value="Unassembled WGS sequence"/>
</dbReference>
<name>A0A367ZQD1_9BACT</name>
<dbReference type="InterPro" id="IPR019734">
    <property type="entry name" value="TPR_rpt"/>
</dbReference>